<dbReference type="InterPro" id="IPR002059">
    <property type="entry name" value="CSP_DNA-bd"/>
</dbReference>
<proteinExistence type="predicted"/>
<accession>A0A6C0HGB8</accession>
<dbReference type="InterPro" id="IPR012340">
    <property type="entry name" value="NA-bd_OB-fold"/>
</dbReference>
<sequence>MSTQRSTGVVKWFNNKAGYGFLTVMGDGQTPEDVFVHHSEIQVEKDQYKYLVQGEYVEFVLSTDAGDHKCMATVVRGVNGGRLMCETRSDRAPRVFSSHDNTNTNTNTNTTRDRPSFRGRGGNGSSSNLTRGGQHSSPLRQTEDDQVEWLLVKRTKPHTTTTRGRGGGGRGGGRRPMAELS</sequence>
<feature type="compositionally biased region" description="Low complexity" evidence="1">
    <location>
        <begin position="101"/>
        <end position="110"/>
    </location>
</feature>
<dbReference type="GO" id="GO:0003676">
    <property type="term" value="F:nucleic acid binding"/>
    <property type="evidence" value="ECO:0007669"/>
    <property type="project" value="InterPro"/>
</dbReference>
<name>A0A6C0HGB8_9ZZZZ</name>
<evidence type="ECO:0000256" key="1">
    <source>
        <dbReference type="SAM" id="MobiDB-lite"/>
    </source>
</evidence>
<dbReference type="InterPro" id="IPR011129">
    <property type="entry name" value="CSD"/>
</dbReference>
<dbReference type="Gene3D" id="2.40.50.140">
    <property type="entry name" value="Nucleic acid-binding proteins"/>
    <property type="match status" value="1"/>
</dbReference>
<dbReference type="EMBL" id="MN739949">
    <property type="protein sequence ID" value="QHT79519.1"/>
    <property type="molecule type" value="Genomic_DNA"/>
</dbReference>
<dbReference type="CDD" id="cd04458">
    <property type="entry name" value="CSP_CDS"/>
    <property type="match status" value="1"/>
</dbReference>
<feature type="region of interest" description="Disordered" evidence="1">
    <location>
        <begin position="94"/>
        <end position="181"/>
    </location>
</feature>
<dbReference type="AlphaFoldDB" id="A0A6C0HGB8"/>
<dbReference type="PANTHER" id="PTHR46565">
    <property type="entry name" value="COLD SHOCK DOMAIN PROTEIN 2"/>
    <property type="match status" value="1"/>
</dbReference>
<dbReference type="PROSITE" id="PS51857">
    <property type="entry name" value="CSD_2"/>
    <property type="match status" value="1"/>
</dbReference>
<protein>
    <recommendedName>
        <fullName evidence="2">CSD domain-containing protein</fullName>
    </recommendedName>
</protein>
<evidence type="ECO:0000313" key="3">
    <source>
        <dbReference type="EMBL" id="QHT79519.1"/>
    </source>
</evidence>
<dbReference type="SUPFAM" id="SSF50249">
    <property type="entry name" value="Nucleic acid-binding proteins"/>
    <property type="match status" value="1"/>
</dbReference>
<dbReference type="PANTHER" id="PTHR46565:SF20">
    <property type="entry name" value="COLD SHOCK DOMAIN-CONTAINING PROTEIN 4"/>
    <property type="match status" value="1"/>
</dbReference>
<organism evidence="3">
    <name type="scientific">viral metagenome</name>
    <dbReference type="NCBI Taxonomy" id="1070528"/>
    <lineage>
        <taxon>unclassified sequences</taxon>
        <taxon>metagenomes</taxon>
        <taxon>organismal metagenomes</taxon>
    </lineage>
</organism>
<reference evidence="3" key="1">
    <citation type="journal article" date="2020" name="Nature">
        <title>Giant virus diversity and host interactions through global metagenomics.</title>
        <authorList>
            <person name="Schulz F."/>
            <person name="Roux S."/>
            <person name="Paez-Espino D."/>
            <person name="Jungbluth S."/>
            <person name="Walsh D.A."/>
            <person name="Denef V.J."/>
            <person name="McMahon K.D."/>
            <person name="Konstantinidis K.T."/>
            <person name="Eloe-Fadrosh E.A."/>
            <person name="Kyrpides N.C."/>
            <person name="Woyke T."/>
        </authorList>
    </citation>
    <scope>NUCLEOTIDE SEQUENCE</scope>
    <source>
        <strain evidence="3">GVMAG-M-3300023184-101</strain>
    </source>
</reference>
<dbReference type="SMART" id="SM00357">
    <property type="entry name" value="CSP"/>
    <property type="match status" value="1"/>
</dbReference>
<evidence type="ECO:0000259" key="2">
    <source>
        <dbReference type="PROSITE" id="PS51857"/>
    </source>
</evidence>
<feature type="domain" description="CSD" evidence="2">
    <location>
        <begin position="5"/>
        <end position="77"/>
    </location>
</feature>
<dbReference type="Pfam" id="PF00313">
    <property type="entry name" value="CSD"/>
    <property type="match status" value="1"/>
</dbReference>